<evidence type="ECO:0000256" key="6">
    <source>
        <dbReference type="ARBA" id="ARBA00023136"/>
    </source>
</evidence>
<comment type="similarity">
    <text evidence="2">Belongs to the ATPase delta chain family.</text>
</comment>
<organism evidence="8">
    <name type="scientific">Hemiselmis tepida</name>
    <dbReference type="NCBI Taxonomy" id="464990"/>
    <lineage>
        <taxon>Eukaryota</taxon>
        <taxon>Cryptophyceae</taxon>
        <taxon>Cryptomonadales</taxon>
        <taxon>Hemiselmidaceae</taxon>
        <taxon>Hemiselmis</taxon>
    </lineage>
</organism>
<keyword evidence="5" id="KW-0406">Ion transport</keyword>
<reference evidence="8" key="1">
    <citation type="submission" date="2021-01" db="EMBL/GenBank/DDBJ databases">
        <authorList>
            <person name="Corre E."/>
            <person name="Pelletier E."/>
            <person name="Niang G."/>
            <person name="Scheremetjew M."/>
            <person name="Finn R."/>
            <person name="Kale V."/>
            <person name="Holt S."/>
            <person name="Cochrane G."/>
            <person name="Meng A."/>
            <person name="Brown T."/>
            <person name="Cohen L."/>
        </authorList>
    </citation>
    <scope>NUCLEOTIDE SEQUENCE</scope>
    <source>
        <strain evidence="8">CCMP443</strain>
    </source>
</reference>
<protein>
    <recommendedName>
        <fullName evidence="9">ATP synthase subunit O, mitochondrial</fullName>
    </recommendedName>
</protein>
<evidence type="ECO:0000256" key="4">
    <source>
        <dbReference type="ARBA" id="ARBA00022781"/>
    </source>
</evidence>
<dbReference type="HAMAP" id="MF_01416">
    <property type="entry name" value="ATP_synth_delta_bact"/>
    <property type="match status" value="1"/>
</dbReference>
<dbReference type="PRINTS" id="PR00125">
    <property type="entry name" value="ATPASEDELTA"/>
</dbReference>
<keyword evidence="4" id="KW-0375">Hydrogen ion transport</keyword>
<evidence type="ECO:0000256" key="1">
    <source>
        <dbReference type="ARBA" id="ARBA00004370"/>
    </source>
</evidence>
<evidence type="ECO:0000256" key="3">
    <source>
        <dbReference type="ARBA" id="ARBA00022448"/>
    </source>
</evidence>
<evidence type="ECO:0000256" key="2">
    <source>
        <dbReference type="ARBA" id="ARBA00007046"/>
    </source>
</evidence>
<dbReference type="Gene3D" id="1.10.520.20">
    <property type="entry name" value="N-terminal domain of the delta subunit of the F1F0-ATP synthase"/>
    <property type="match status" value="1"/>
</dbReference>
<keyword evidence="6" id="KW-0472">Membrane</keyword>
<dbReference type="SUPFAM" id="SSF47928">
    <property type="entry name" value="N-terminal domain of the delta subunit of the F1F0-ATP synthase"/>
    <property type="match status" value="1"/>
</dbReference>
<dbReference type="InterPro" id="IPR026015">
    <property type="entry name" value="ATP_synth_OSCP/delta_N_sf"/>
</dbReference>
<keyword evidence="3" id="KW-0813">Transport</keyword>
<sequence>MASEPHRLADALGGAKVTLPCPVFGVGGRYASALYVSAIKANALDKVSAELKVFKDAYESQADLKRFIKDPTLKRKTKAEAMTQIMKNSDQVLKNFTGVMCDNGRMDQIDIVMSEFTRLMNAHNKQVFATVTTVYPLSAADSEAVREALQGFVKPDETLNIEQVIDKEILGGMVCAVGDKRIDLSVLSRVKELQRAMESAIA</sequence>
<keyword evidence="7" id="KW-0066">ATP synthesis</keyword>
<dbReference type="GO" id="GO:0046933">
    <property type="term" value="F:proton-transporting ATP synthase activity, rotational mechanism"/>
    <property type="evidence" value="ECO:0007669"/>
    <property type="project" value="InterPro"/>
</dbReference>
<dbReference type="GO" id="GO:0016020">
    <property type="term" value="C:membrane"/>
    <property type="evidence" value="ECO:0007669"/>
    <property type="project" value="UniProtKB-SubCell"/>
</dbReference>
<dbReference type="Pfam" id="PF00213">
    <property type="entry name" value="OSCP"/>
    <property type="match status" value="1"/>
</dbReference>
<dbReference type="InterPro" id="IPR000711">
    <property type="entry name" value="ATPase_OSCP/dsu"/>
</dbReference>
<proteinExistence type="inferred from homology"/>
<dbReference type="AlphaFoldDB" id="A0A7S0UZ68"/>
<accession>A0A7S0UZ68</accession>
<gene>
    <name evidence="8" type="ORF">HTEP1355_LOCUS45</name>
</gene>
<evidence type="ECO:0000256" key="5">
    <source>
        <dbReference type="ARBA" id="ARBA00023065"/>
    </source>
</evidence>
<dbReference type="PANTHER" id="PTHR11910">
    <property type="entry name" value="ATP SYNTHASE DELTA CHAIN"/>
    <property type="match status" value="1"/>
</dbReference>
<evidence type="ECO:0000256" key="7">
    <source>
        <dbReference type="ARBA" id="ARBA00023310"/>
    </source>
</evidence>
<name>A0A7S0UZ68_9CRYP</name>
<evidence type="ECO:0008006" key="9">
    <source>
        <dbReference type="Google" id="ProtNLM"/>
    </source>
</evidence>
<dbReference type="NCBIfam" id="TIGR01145">
    <property type="entry name" value="ATP_synt_delta"/>
    <property type="match status" value="1"/>
</dbReference>
<dbReference type="EMBL" id="HBFN01000092">
    <property type="protein sequence ID" value="CAD8775292.1"/>
    <property type="molecule type" value="Transcribed_RNA"/>
</dbReference>
<evidence type="ECO:0000313" key="8">
    <source>
        <dbReference type="EMBL" id="CAD8775292.1"/>
    </source>
</evidence>
<comment type="subcellular location">
    <subcellularLocation>
        <location evidence="1">Membrane</location>
    </subcellularLocation>
</comment>